<keyword evidence="1" id="KW-0472">Membrane</keyword>
<reference evidence="2 3" key="1">
    <citation type="journal article" date="2016" name="Nat. Commun.">
        <title>Thousands of microbial genomes shed light on interconnected biogeochemical processes in an aquifer system.</title>
        <authorList>
            <person name="Anantharaman K."/>
            <person name="Brown C.T."/>
            <person name="Hug L.A."/>
            <person name="Sharon I."/>
            <person name="Castelle C.J."/>
            <person name="Probst A.J."/>
            <person name="Thomas B.C."/>
            <person name="Singh A."/>
            <person name="Wilkins M.J."/>
            <person name="Karaoz U."/>
            <person name="Brodie E.L."/>
            <person name="Williams K.H."/>
            <person name="Hubbard S.S."/>
            <person name="Banfield J.F."/>
        </authorList>
    </citation>
    <scope>NUCLEOTIDE SEQUENCE [LARGE SCALE GENOMIC DNA]</scope>
</reference>
<evidence type="ECO:0000313" key="3">
    <source>
        <dbReference type="Proteomes" id="UP000177960"/>
    </source>
</evidence>
<keyword evidence="1" id="KW-1133">Transmembrane helix</keyword>
<organism evidence="2 3">
    <name type="scientific">Candidatus Harrisonbacteria bacterium RIFCSPHIGHO2_02_FULL_42_16</name>
    <dbReference type="NCBI Taxonomy" id="1798404"/>
    <lineage>
        <taxon>Bacteria</taxon>
        <taxon>Candidatus Harrisoniibacteriota</taxon>
    </lineage>
</organism>
<dbReference type="Proteomes" id="UP000177960">
    <property type="component" value="Unassembled WGS sequence"/>
</dbReference>
<gene>
    <name evidence="2" type="ORF">A3B92_00250</name>
</gene>
<feature type="transmembrane region" description="Helical" evidence="1">
    <location>
        <begin position="154"/>
        <end position="175"/>
    </location>
</feature>
<dbReference type="AlphaFoldDB" id="A0A1G1ZIX0"/>
<dbReference type="STRING" id="1798404.A3B92_00250"/>
<name>A0A1G1ZIX0_9BACT</name>
<keyword evidence="1" id="KW-0812">Transmembrane</keyword>
<comment type="caution">
    <text evidence="2">The sequence shown here is derived from an EMBL/GenBank/DDBJ whole genome shotgun (WGS) entry which is preliminary data.</text>
</comment>
<proteinExistence type="predicted"/>
<evidence type="ECO:0008006" key="4">
    <source>
        <dbReference type="Google" id="ProtNLM"/>
    </source>
</evidence>
<evidence type="ECO:0000256" key="1">
    <source>
        <dbReference type="SAM" id="Phobius"/>
    </source>
</evidence>
<protein>
    <recommendedName>
        <fullName evidence="4">Baseplate protein J-like domain-containing protein</fullName>
    </recommendedName>
</protein>
<evidence type="ECO:0000313" key="2">
    <source>
        <dbReference type="EMBL" id="OGY64553.1"/>
    </source>
</evidence>
<dbReference type="EMBL" id="MHJG01000002">
    <property type="protein sequence ID" value="OGY64553.1"/>
    <property type="molecule type" value="Genomic_DNA"/>
</dbReference>
<sequence length="526" mass="59067">MKKISLNKSDEVAEIVEKIIETESDKIILSVPRFSHIGESLSNFHLLKREAGALDKEIIIESVDDHVIELAEMSGLSALNPFFTKNKRQFSDIVVLKADGLKKRKKFKDEFEALEPEIEPEISDVKKKPFFKLPEFKPPKFDFSAFWPESKNKFLIIGSAILGLSLLLVIGLKVLPRAEVNIISKKQNWIYNDSIITEKSAVFDTTKMSIPNQIFSQKKNVFLKFPANGKREVQKKATGSITVYNSYSSDPQQLVANTRFTSPDGKTFKLIKGITVPGAKIIEGNKIPSSIEAEVIADQAGPEYNIGPVKLFNIPGFKGGPKYQNFYGESKNDMTGGFIGQIAYPTNEDINKGKAEAQKTLNDSLKTAIFSQIPEKFKVLEGATQYKIIQTKIDEEADEKGQFGVFIEAEITAIVFEEDTLKLLLEERAVKDNGQEFYLKESVFEYGLPRADFDRGKLTFPVRYTAILARKIDIEPLRSKIFGKPEVEFKAVIFSIPGLESATVSLWPFWVKKVPTSPDKVKIAVD</sequence>
<accession>A0A1G1ZIX0</accession>